<feature type="domain" description="Coenzyme PQQ synthesis protein F-like C-terminal lobe" evidence="12">
    <location>
        <begin position="819"/>
        <end position="917"/>
    </location>
</feature>
<proteinExistence type="inferred from homology"/>
<dbReference type="GO" id="GO:0005829">
    <property type="term" value="C:cytosol"/>
    <property type="evidence" value="ECO:0007669"/>
    <property type="project" value="TreeGrafter"/>
</dbReference>
<evidence type="ECO:0000256" key="3">
    <source>
        <dbReference type="ARBA" id="ARBA00022670"/>
    </source>
</evidence>
<keyword evidence="7 13" id="KW-0482">Metalloprotease</keyword>
<dbReference type="AlphaFoldDB" id="A0A9W8HZA8"/>
<evidence type="ECO:0000256" key="8">
    <source>
        <dbReference type="SAM" id="SignalP"/>
    </source>
</evidence>
<dbReference type="GO" id="GO:0051603">
    <property type="term" value="P:proteolysis involved in protein catabolic process"/>
    <property type="evidence" value="ECO:0007669"/>
    <property type="project" value="TreeGrafter"/>
</dbReference>
<gene>
    <name evidence="13" type="primary">STE23_3</name>
    <name evidence="13" type="ORF">H4R20_001597</name>
</gene>
<dbReference type="EMBL" id="JANBUO010000168">
    <property type="protein sequence ID" value="KAJ2806697.1"/>
    <property type="molecule type" value="Genomic_DNA"/>
</dbReference>
<evidence type="ECO:0000256" key="2">
    <source>
        <dbReference type="ARBA" id="ARBA00007261"/>
    </source>
</evidence>
<dbReference type="SUPFAM" id="SSF63411">
    <property type="entry name" value="LuxS/MPP-like metallohydrolase"/>
    <property type="match status" value="4"/>
</dbReference>
<keyword evidence="14" id="KW-1185">Reference proteome</keyword>
<reference evidence="13" key="1">
    <citation type="submission" date="2022-07" db="EMBL/GenBank/DDBJ databases">
        <title>Phylogenomic reconstructions and comparative analyses of Kickxellomycotina fungi.</title>
        <authorList>
            <person name="Reynolds N.K."/>
            <person name="Stajich J.E."/>
            <person name="Barry K."/>
            <person name="Grigoriev I.V."/>
            <person name="Crous P."/>
            <person name="Smith M.E."/>
        </authorList>
    </citation>
    <scope>NUCLEOTIDE SEQUENCE</scope>
    <source>
        <strain evidence="13">NRRL 1565</strain>
    </source>
</reference>
<keyword evidence="4" id="KW-0479">Metal-binding</keyword>
<keyword evidence="6" id="KW-0862">Zinc</keyword>
<comment type="cofactor">
    <cofactor evidence="1">
        <name>Zn(2+)</name>
        <dbReference type="ChEBI" id="CHEBI:29105"/>
    </cofactor>
</comment>
<feature type="signal peptide" evidence="8">
    <location>
        <begin position="1"/>
        <end position="26"/>
    </location>
</feature>
<comment type="similarity">
    <text evidence="2">Belongs to the peptidase M16 family.</text>
</comment>
<evidence type="ECO:0000256" key="6">
    <source>
        <dbReference type="ARBA" id="ARBA00022833"/>
    </source>
</evidence>
<evidence type="ECO:0000256" key="1">
    <source>
        <dbReference type="ARBA" id="ARBA00001947"/>
    </source>
</evidence>
<dbReference type="GO" id="GO:0043171">
    <property type="term" value="P:peptide catabolic process"/>
    <property type="evidence" value="ECO:0007669"/>
    <property type="project" value="TreeGrafter"/>
</dbReference>
<sequence length="1082" mass="123456">MQQRLFFKALLVVVLIWLYKWYNAEGTLEVEEHPSFVPRKTTELNLPYYEFSGTLEQSPNDSREYKLVRLPNNLVAVCVHDPNTTKAAASLSVNVGSLTSPRKFLGLPHFLEHMLFMGSKKYPLDSEYSLFISNNSGMSNAFTSKTQTTYFFDIANSALEGALERISKFFVDPLFAPDAIDREVNAVDSEHKKNLQNDGWRFRNLKSTLTNASHPYSKFMTGSLETLKDTSQALGLGLRDQVVDFYKKFYSADIMKLAIVGNYTTDQLVEWAVAKFSDIESKGNTKLQYSGHPLDSSVLGKIVYFETVGEHYVLNLEFAMPEMKSMYAAGPDKYILTLLNNEGPGSLVSYLKEKEWASAVDGHMENPEYDGFNIFSLLVEMTPKGYEEYENIVHAVFAYLQMLADNGPQQWIHEELRAISDLDFKYLKKPKSMNTALEMSSGSHNEYVVPEHYLTKDSLVRNYNAKAISDMLSYLNPQNYRIFIGAQSHSKLNCTEREKFYNVAYHLATLPPSLTSGMSLNWKKSYGFHLPTQNKFLPENTDVIGTELPRGEVQLAPTLLRLTNSTEVWFKQDDQFLTPHGHIHLNIKLPNTSTTPLDRVLAQLVNRCINKVFESEFYAAELAGIEYSVAYLGTRVEIILAGFSNKLPHLLEAILERLTSFKIEEHIFSMSMSSLKQHYRNERHVMPAKQLVATRDQQLNIVPFWPVQALESVIDNATIEEAQALLDSMQVQSFSKLLVVGNFNESEALNISRMTERVFRSKSMPSYLYSPPRVVDIEPGHYIYRNQLQNKNDPNSAVLVTIYCGPASSTKERIMANMFDHILNQPFYEQLRTNEQLGYIVDSLNKNHDSGKEMLMFRVQSESNPVYLTQRIDRFIRDFRQYILEYSTEDFDALVDAVVKTKNERLKTITEEAELFWSSIESGDYDFDRIREEITYLQQLNKEDLLEAWDKYINPETATEYTRVDSHLWSAKLSYPTDKELSVYPEGVVSLYGCMESEGFSRIDISELDRFVRGASLRNGIESPLRDLKDLYISKAKPLEASANASDIRDIDNISASGSKIKTALEMALGSDSKAFTRPASN</sequence>
<comment type="caution">
    <text evidence="13">The sequence shown here is derived from an EMBL/GenBank/DDBJ whole genome shotgun (WGS) entry which is preliminary data.</text>
</comment>
<dbReference type="OrthoDB" id="952271at2759"/>
<dbReference type="Pfam" id="PF16187">
    <property type="entry name" value="Peptidase_M16_M"/>
    <property type="match status" value="1"/>
</dbReference>
<dbReference type="Proteomes" id="UP001140094">
    <property type="component" value="Unassembled WGS sequence"/>
</dbReference>
<dbReference type="Pfam" id="PF05193">
    <property type="entry name" value="Peptidase_M16_C"/>
    <property type="match status" value="1"/>
</dbReference>
<dbReference type="GO" id="GO:0004222">
    <property type="term" value="F:metalloendopeptidase activity"/>
    <property type="evidence" value="ECO:0007669"/>
    <property type="project" value="UniProtKB-EC"/>
</dbReference>
<evidence type="ECO:0000256" key="4">
    <source>
        <dbReference type="ARBA" id="ARBA00022723"/>
    </source>
</evidence>
<accession>A0A9W8HZA8</accession>
<evidence type="ECO:0000259" key="11">
    <source>
        <dbReference type="Pfam" id="PF16187"/>
    </source>
</evidence>
<dbReference type="GO" id="GO:0046872">
    <property type="term" value="F:metal ion binding"/>
    <property type="evidence" value="ECO:0007669"/>
    <property type="project" value="UniProtKB-KW"/>
</dbReference>
<protein>
    <submittedName>
        <fullName evidence="13">Metalloprotease</fullName>
        <ecNumber evidence="13">3.4.24.56</ecNumber>
    </submittedName>
</protein>
<dbReference type="Gene3D" id="3.30.830.10">
    <property type="entry name" value="Metalloenzyme, LuxS/M16 peptidase-like"/>
    <property type="match status" value="4"/>
</dbReference>
<feature type="chain" id="PRO_5040877220" evidence="8">
    <location>
        <begin position="27"/>
        <end position="1082"/>
    </location>
</feature>
<dbReference type="Pfam" id="PF22456">
    <property type="entry name" value="PqqF-like_C_4"/>
    <property type="match status" value="1"/>
</dbReference>
<keyword evidence="5 13" id="KW-0378">Hydrolase</keyword>
<feature type="domain" description="Peptidase M16 N-terminal" evidence="9">
    <location>
        <begin position="77"/>
        <end position="211"/>
    </location>
</feature>
<keyword evidence="8" id="KW-0732">Signal</keyword>
<dbReference type="InterPro" id="IPR032632">
    <property type="entry name" value="Peptidase_M16_M"/>
</dbReference>
<dbReference type="InterPro" id="IPR050626">
    <property type="entry name" value="Peptidase_M16"/>
</dbReference>
<dbReference type="GO" id="GO:0005739">
    <property type="term" value="C:mitochondrion"/>
    <property type="evidence" value="ECO:0007669"/>
    <property type="project" value="TreeGrafter"/>
</dbReference>
<keyword evidence="3" id="KW-0645">Protease</keyword>
<name>A0A9W8HZA8_9FUNG</name>
<evidence type="ECO:0000313" key="14">
    <source>
        <dbReference type="Proteomes" id="UP001140094"/>
    </source>
</evidence>
<dbReference type="PANTHER" id="PTHR43690">
    <property type="entry name" value="NARDILYSIN"/>
    <property type="match status" value="1"/>
</dbReference>
<dbReference type="PANTHER" id="PTHR43690:SF18">
    <property type="entry name" value="INSULIN-DEGRADING ENZYME-RELATED"/>
    <property type="match status" value="1"/>
</dbReference>
<dbReference type="InterPro" id="IPR054734">
    <property type="entry name" value="PqqF-like_C_4"/>
</dbReference>
<feature type="domain" description="Peptidase M16 C-terminal" evidence="10">
    <location>
        <begin position="239"/>
        <end position="418"/>
    </location>
</feature>
<evidence type="ECO:0000256" key="7">
    <source>
        <dbReference type="ARBA" id="ARBA00023049"/>
    </source>
</evidence>
<feature type="domain" description="Peptidase M16 middle/third" evidence="11">
    <location>
        <begin position="424"/>
        <end position="707"/>
    </location>
</feature>
<organism evidence="13 14">
    <name type="scientific">Coemansia guatemalensis</name>
    <dbReference type="NCBI Taxonomy" id="2761395"/>
    <lineage>
        <taxon>Eukaryota</taxon>
        <taxon>Fungi</taxon>
        <taxon>Fungi incertae sedis</taxon>
        <taxon>Zoopagomycota</taxon>
        <taxon>Kickxellomycotina</taxon>
        <taxon>Kickxellomycetes</taxon>
        <taxon>Kickxellales</taxon>
        <taxon>Kickxellaceae</taxon>
        <taxon>Coemansia</taxon>
    </lineage>
</organism>
<feature type="non-terminal residue" evidence="13">
    <location>
        <position position="1082"/>
    </location>
</feature>
<dbReference type="FunFam" id="3.30.830.10:FF:000005">
    <property type="entry name" value="nardilysin isoform X1"/>
    <property type="match status" value="1"/>
</dbReference>
<dbReference type="FunFam" id="3.30.830.10:FF:000012">
    <property type="entry name" value="Protease 3"/>
    <property type="match status" value="1"/>
</dbReference>
<dbReference type="EC" id="3.4.24.56" evidence="13"/>
<evidence type="ECO:0000259" key="10">
    <source>
        <dbReference type="Pfam" id="PF05193"/>
    </source>
</evidence>
<evidence type="ECO:0000256" key="5">
    <source>
        <dbReference type="ARBA" id="ARBA00022801"/>
    </source>
</evidence>
<evidence type="ECO:0000259" key="9">
    <source>
        <dbReference type="Pfam" id="PF00675"/>
    </source>
</evidence>
<dbReference type="InterPro" id="IPR007863">
    <property type="entry name" value="Peptidase_M16_C"/>
</dbReference>
<evidence type="ECO:0000313" key="13">
    <source>
        <dbReference type="EMBL" id="KAJ2806697.1"/>
    </source>
</evidence>
<dbReference type="InterPro" id="IPR011765">
    <property type="entry name" value="Pept_M16_N"/>
</dbReference>
<evidence type="ECO:0000259" key="12">
    <source>
        <dbReference type="Pfam" id="PF22456"/>
    </source>
</evidence>
<dbReference type="Pfam" id="PF00675">
    <property type="entry name" value="Peptidase_M16"/>
    <property type="match status" value="1"/>
</dbReference>
<dbReference type="InterPro" id="IPR011249">
    <property type="entry name" value="Metalloenz_LuxS/M16"/>
</dbReference>